<reference evidence="1 2" key="1">
    <citation type="submission" date="2017-03" db="EMBL/GenBank/DDBJ databases">
        <title>Genomes of endolithic fungi from Antarctica.</title>
        <authorList>
            <person name="Coleine C."/>
            <person name="Masonjones S."/>
            <person name="Stajich J.E."/>
        </authorList>
    </citation>
    <scope>NUCLEOTIDE SEQUENCE [LARGE SCALE GENOMIC DNA]</scope>
    <source>
        <strain evidence="1 2">CCFEE 5184</strain>
    </source>
</reference>
<sequence length="240" mass="25713">MSHIILTGATGQAGAAVLAYALKSPRITRISILSRRPVKLAENEPKATVILHKDFEHYPSETLDQLRGATGCIWAQGISSAGMGEEEYTKITVGYPLAAAKAFAELGRRMNFVYMSGEGADISGKARVMFGRVKGRAERALLDLQDDNGGLRVYAVRPAIINPKGRYLAERGATLQDKASTWLGNLTSVVWSSFEIAADSLAKVCVDLAVGDGEPVPAGRGVETEGRVLRNTALRRLAGL</sequence>
<dbReference type="InterPro" id="IPR036291">
    <property type="entry name" value="NAD(P)-bd_dom_sf"/>
</dbReference>
<protein>
    <recommendedName>
        <fullName evidence="3">NAD(P)-binding domain-containing protein</fullName>
    </recommendedName>
</protein>
<organism evidence="1 2">
    <name type="scientific">Friedmanniomyces simplex</name>
    <dbReference type="NCBI Taxonomy" id="329884"/>
    <lineage>
        <taxon>Eukaryota</taxon>
        <taxon>Fungi</taxon>
        <taxon>Dikarya</taxon>
        <taxon>Ascomycota</taxon>
        <taxon>Pezizomycotina</taxon>
        <taxon>Dothideomycetes</taxon>
        <taxon>Dothideomycetidae</taxon>
        <taxon>Mycosphaerellales</taxon>
        <taxon>Teratosphaeriaceae</taxon>
        <taxon>Friedmanniomyces</taxon>
    </lineage>
</organism>
<evidence type="ECO:0000313" key="2">
    <source>
        <dbReference type="Proteomes" id="UP000309340"/>
    </source>
</evidence>
<evidence type="ECO:0008006" key="3">
    <source>
        <dbReference type="Google" id="ProtNLM"/>
    </source>
</evidence>
<dbReference type="Gene3D" id="3.40.50.720">
    <property type="entry name" value="NAD(P)-binding Rossmann-like Domain"/>
    <property type="match status" value="1"/>
</dbReference>
<keyword evidence="2" id="KW-1185">Reference proteome</keyword>
<dbReference type="EMBL" id="NAJQ01001531">
    <property type="protein sequence ID" value="TKA57305.1"/>
    <property type="molecule type" value="Genomic_DNA"/>
</dbReference>
<evidence type="ECO:0000313" key="1">
    <source>
        <dbReference type="EMBL" id="TKA57305.1"/>
    </source>
</evidence>
<dbReference type="SUPFAM" id="SSF51735">
    <property type="entry name" value="NAD(P)-binding Rossmann-fold domains"/>
    <property type="match status" value="1"/>
</dbReference>
<name>A0A4U0W7N5_9PEZI</name>
<proteinExistence type="predicted"/>
<comment type="caution">
    <text evidence="1">The sequence shown here is derived from an EMBL/GenBank/DDBJ whole genome shotgun (WGS) entry which is preliminary data.</text>
</comment>
<dbReference type="STRING" id="329884.A0A4U0W7N5"/>
<dbReference type="PANTHER" id="PTHR14097:SF8">
    <property type="entry name" value="NAD(P)-BINDING DOMAIN-CONTAINING PROTEIN"/>
    <property type="match status" value="1"/>
</dbReference>
<dbReference type="Proteomes" id="UP000309340">
    <property type="component" value="Unassembled WGS sequence"/>
</dbReference>
<accession>A0A4U0W7N5</accession>
<dbReference type="AlphaFoldDB" id="A0A4U0W7N5"/>
<gene>
    <name evidence="1" type="ORF">B0A55_11465</name>
</gene>
<dbReference type="OrthoDB" id="9975943at2759"/>
<dbReference type="PANTHER" id="PTHR14097">
    <property type="entry name" value="OXIDOREDUCTASE HTATIP2"/>
    <property type="match status" value="1"/>
</dbReference>